<dbReference type="Proteomes" id="UP000651977">
    <property type="component" value="Unassembled WGS sequence"/>
</dbReference>
<name>A0ABQ1I5S2_9ALTE</name>
<dbReference type="Pfam" id="PF07226">
    <property type="entry name" value="DUF1422"/>
    <property type="match status" value="1"/>
</dbReference>
<feature type="transmembrane region" description="Helical" evidence="1">
    <location>
        <begin position="62"/>
        <end position="80"/>
    </location>
</feature>
<dbReference type="EMBL" id="BMDY01000016">
    <property type="protein sequence ID" value="GGB11480.1"/>
    <property type="molecule type" value="Genomic_DNA"/>
</dbReference>
<keyword evidence="4" id="KW-1185">Reference proteome</keyword>
<reference evidence="4" key="1">
    <citation type="journal article" date="2019" name="Int. J. Syst. Evol. Microbiol.">
        <title>The Global Catalogue of Microorganisms (GCM) 10K type strain sequencing project: providing services to taxonomists for standard genome sequencing and annotation.</title>
        <authorList>
            <consortium name="The Broad Institute Genomics Platform"/>
            <consortium name="The Broad Institute Genome Sequencing Center for Infectious Disease"/>
            <person name="Wu L."/>
            <person name="Ma J."/>
        </authorList>
    </citation>
    <scope>NUCLEOTIDE SEQUENCE [LARGE SCALE GENOMIC DNA]</scope>
    <source>
        <strain evidence="4">CGMCC 1.10131</strain>
    </source>
</reference>
<keyword evidence="1" id="KW-0472">Membrane</keyword>
<feature type="signal peptide" evidence="2">
    <location>
        <begin position="1"/>
        <end position="22"/>
    </location>
</feature>
<dbReference type="InterPro" id="IPR009867">
    <property type="entry name" value="DUF1422"/>
</dbReference>
<organism evidence="3 4">
    <name type="scientific">Agarivorans gilvus</name>
    <dbReference type="NCBI Taxonomy" id="680279"/>
    <lineage>
        <taxon>Bacteria</taxon>
        <taxon>Pseudomonadati</taxon>
        <taxon>Pseudomonadota</taxon>
        <taxon>Gammaproteobacteria</taxon>
        <taxon>Alteromonadales</taxon>
        <taxon>Alteromonadaceae</taxon>
        <taxon>Agarivorans</taxon>
    </lineage>
</organism>
<dbReference type="RefSeq" id="WP_055733886.1">
    <property type="nucleotide sequence ID" value="NZ_BMDY01000016.1"/>
</dbReference>
<protein>
    <submittedName>
        <fullName evidence="3">Membrane protein</fullName>
    </submittedName>
</protein>
<keyword evidence="1" id="KW-0812">Transmembrane</keyword>
<gene>
    <name evidence="3" type="primary">yijD</name>
    <name evidence="3" type="ORF">GCM10007414_26190</name>
</gene>
<feature type="transmembrane region" description="Helical" evidence="1">
    <location>
        <begin position="30"/>
        <end position="50"/>
    </location>
</feature>
<evidence type="ECO:0000313" key="4">
    <source>
        <dbReference type="Proteomes" id="UP000651977"/>
    </source>
</evidence>
<evidence type="ECO:0000313" key="3">
    <source>
        <dbReference type="EMBL" id="GGB11480.1"/>
    </source>
</evidence>
<evidence type="ECO:0000256" key="2">
    <source>
        <dbReference type="SAM" id="SignalP"/>
    </source>
</evidence>
<keyword evidence="1" id="KW-1133">Transmembrane helix</keyword>
<comment type="caution">
    <text evidence="3">The sequence shown here is derived from an EMBL/GenBank/DDBJ whole genome shotgun (WGS) entry which is preliminary data.</text>
</comment>
<feature type="chain" id="PRO_5046890914" evidence="2">
    <location>
        <begin position="23"/>
        <end position="112"/>
    </location>
</feature>
<feature type="transmembrane region" description="Helical" evidence="1">
    <location>
        <begin position="86"/>
        <end position="105"/>
    </location>
</feature>
<evidence type="ECO:0000256" key="1">
    <source>
        <dbReference type="SAM" id="Phobius"/>
    </source>
</evidence>
<keyword evidence="2" id="KW-0732">Signal</keyword>
<sequence length="112" mass="11882">MPVRKSLLVLAFIAGLSGSASLAVLTVAELAFSIFPILTFGLAIVQLYQLYMDKDLSEDSPLLSVAAFVLGALAYSALLRAQLPDLGSNLVLLIICLGLGLWLMAKIGGFKR</sequence>
<accession>A0ABQ1I5S2</accession>
<proteinExistence type="predicted"/>